<dbReference type="SUPFAM" id="SSF51905">
    <property type="entry name" value="FAD/NAD(P)-binding domain"/>
    <property type="match status" value="1"/>
</dbReference>
<evidence type="ECO:0000256" key="2">
    <source>
        <dbReference type="ARBA" id="ARBA00010790"/>
    </source>
</evidence>
<dbReference type="PANTHER" id="PTHR11552:SF201">
    <property type="entry name" value="GLUCOSE-METHANOL-CHOLINE OXIDOREDUCTASE N-TERMINAL DOMAIN-CONTAINING PROTEIN"/>
    <property type="match status" value="1"/>
</dbReference>
<keyword evidence="3 9" id="KW-0285">Flavoprotein</keyword>
<dbReference type="Pfam" id="PF00732">
    <property type="entry name" value="GMC_oxred_N"/>
    <property type="match status" value="1"/>
</dbReference>
<keyword evidence="5 8" id="KW-0274">FAD</keyword>
<organism evidence="11 12">
    <name type="scientific">Heliocybe sulcata</name>
    <dbReference type="NCBI Taxonomy" id="5364"/>
    <lineage>
        <taxon>Eukaryota</taxon>
        <taxon>Fungi</taxon>
        <taxon>Dikarya</taxon>
        <taxon>Basidiomycota</taxon>
        <taxon>Agaricomycotina</taxon>
        <taxon>Agaricomycetes</taxon>
        <taxon>Gloeophyllales</taxon>
        <taxon>Gloeophyllaceae</taxon>
        <taxon>Heliocybe</taxon>
    </lineage>
</organism>
<feature type="active site" description="Proton donor" evidence="7">
    <location>
        <position position="549"/>
    </location>
</feature>
<dbReference type="InterPro" id="IPR000172">
    <property type="entry name" value="GMC_OxRdtase_N"/>
</dbReference>
<feature type="binding site" evidence="8">
    <location>
        <position position="245"/>
    </location>
    <ligand>
        <name>FAD</name>
        <dbReference type="ChEBI" id="CHEBI:57692"/>
    </ligand>
</feature>
<evidence type="ECO:0000256" key="6">
    <source>
        <dbReference type="ARBA" id="ARBA00023002"/>
    </source>
</evidence>
<accession>A0A5C3MP35</accession>
<reference evidence="11 12" key="1">
    <citation type="journal article" date="2019" name="Nat. Ecol. Evol.">
        <title>Megaphylogeny resolves global patterns of mushroom evolution.</title>
        <authorList>
            <person name="Varga T."/>
            <person name="Krizsan K."/>
            <person name="Foldi C."/>
            <person name="Dima B."/>
            <person name="Sanchez-Garcia M."/>
            <person name="Sanchez-Ramirez S."/>
            <person name="Szollosi G.J."/>
            <person name="Szarkandi J.G."/>
            <person name="Papp V."/>
            <person name="Albert L."/>
            <person name="Andreopoulos W."/>
            <person name="Angelini C."/>
            <person name="Antonin V."/>
            <person name="Barry K.W."/>
            <person name="Bougher N.L."/>
            <person name="Buchanan P."/>
            <person name="Buyck B."/>
            <person name="Bense V."/>
            <person name="Catcheside P."/>
            <person name="Chovatia M."/>
            <person name="Cooper J."/>
            <person name="Damon W."/>
            <person name="Desjardin D."/>
            <person name="Finy P."/>
            <person name="Geml J."/>
            <person name="Haridas S."/>
            <person name="Hughes K."/>
            <person name="Justo A."/>
            <person name="Karasinski D."/>
            <person name="Kautmanova I."/>
            <person name="Kiss B."/>
            <person name="Kocsube S."/>
            <person name="Kotiranta H."/>
            <person name="LaButti K.M."/>
            <person name="Lechner B.E."/>
            <person name="Liimatainen K."/>
            <person name="Lipzen A."/>
            <person name="Lukacs Z."/>
            <person name="Mihaltcheva S."/>
            <person name="Morgado L.N."/>
            <person name="Niskanen T."/>
            <person name="Noordeloos M.E."/>
            <person name="Ohm R.A."/>
            <person name="Ortiz-Santana B."/>
            <person name="Ovrebo C."/>
            <person name="Racz N."/>
            <person name="Riley R."/>
            <person name="Savchenko A."/>
            <person name="Shiryaev A."/>
            <person name="Soop K."/>
            <person name="Spirin V."/>
            <person name="Szebenyi C."/>
            <person name="Tomsovsky M."/>
            <person name="Tulloss R.E."/>
            <person name="Uehling J."/>
            <person name="Grigoriev I.V."/>
            <person name="Vagvolgyi C."/>
            <person name="Papp T."/>
            <person name="Martin F.M."/>
            <person name="Miettinen O."/>
            <person name="Hibbett D.S."/>
            <person name="Nagy L.G."/>
        </authorList>
    </citation>
    <scope>NUCLEOTIDE SEQUENCE [LARGE SCALE GENOMIC DNA]</scope>
    <source>
        <strain evidence="11 12">OMC1185</strain>
    </source>
</reference>
<gene>
    <name evidence="11" type="ORF">OE88DRAFT_1637110</name>
</gene>
<evidence type="ECO:0000256" key="4">
    <source>
        <dbReference type="ARBA" id="ARBA00022729"/>
    </source>
</evidence>
<proteinExistence type="inferred from homology"/>
<evidence type="ECO:0000259" key="10">
    <source>
        <dbReference type="PROSITE" id="PS00623"/>
    </source>
</evidence>
<dbReference type="GO" id="GO:0050660">
    <property type="term" value="F:flavin adenine dinucleotide binding"/>
    <property type="evidence" value="ECO:0007669"/>
    <property type="project" value="InterPro"/>
</dbReference>
<evidence type="ECO:0000256" key="3">
    <source>
        <dbReference type="ARBA" id="ARBA00022630"/>
    </source>
</evidence>
<evidence type="ECO:0000256" key="9">
    <source>
        <dbReference type="RuleBase" id="RU003968"/>
    </source>
</evidence>
<evidence type="ECO:0000256" key="8">
    <source>
        <dbReference type="PIRSR" id="PIRSR000137-2"/>
    </source>
</evidence>
<feature type="active site" description="Proton acceptor" evidence="7">
    <location>
        <position position="594"/>
    </location>
</feature>
<sequence>MPPPTCLLHEVANATVDYVICGGGTAGLALAARLTEDPSISVTVLEAGPPNLEDPKILIPGQFGATFSDPKYDWCFSTVPQKDSNDRVFDWPRGKCLGGSSAINFCAWTKPPAQDIDAIEKLGNPGWNWSEYIKYSMKSETFREASEDQMSIYPHTYDKDYRGMSGPIQTTVPHLAHTVDEVFQRTLVNKGVKAIRDPYGGDITGTWIAAATLDRTSWTRSYAATAYYLPNRKRTNLKVLTSATVARLIWRNAPAGETLTATGVDFIYEGQSYSIHVRKEVILSAGAIKSPQILELSGTLNAGAGIGTTPALSRIGVDQKIDLPVGENVQEHVFLGVSYELSPDRYHETLDSLRDPEFAARQRELYKELKGLYRLGITSLSYLPLSFYSPTSADQIIEEVHRRILDYKNAASLPPGRLEQLDVQLNALRDGTVPDVEFIGFPGYFTPITKPETGKNYITVLIVSTHPFSRGTIHASSPDPLEQPEIDPCYLEDDHDLQILAEAVKFVRSLTDIEPWKSGTVREINPGPSCTTDEEIHEYIKSTQASCWHTVGSCSMLPRDKGGVVDPDLKASVYGTSNVRVVDLSIIPLHVASHTYGMCHHQFRIACP</sequence>
<dbReference type="PANTHER" id="PTHR11552">
    <property type="entry name" value="GLUCOSE-METHANOL-CHOLINE GMC OXIDOREDUCTASE"/>
    <property type="match status" value="1"/>
</dbReference>
<evidence type="ECO:0000313" key="11">
    <source>
        <dbReference type="EMBL" id="TFK47199.1"/>
    </source>
</evidence>
<dbReference type="Pfam" id="PF05199">
    <property type="entry name" value="GMC_oxred_C"/>
    <property type="match status" value="1"/>
</dbReference>
<dbReference type="AlphaFoldDB" id="A0A5C3MP35"/>
<dbReference type="PROSITE" id="PS00623">
    <property type="entry name" value="GMC_OXRED_1"/>
    <property type="match status" value="1"/>
</dbReference>
<feature type="binding site" evidence="8">
    <location>
        <begin position="548"/>
        <end position="549"/>
    </location>
    <ligand>
        <name>FAD</name>
        <dbReference type="ChEBI" id="CHEBI:57692"/>
    </ligand>
</feature>
<dbReference type="Proteomes" id="UP000305948">
    <property type="component" value="Unassembled WGS sequence"/>
</dbReference>
<dbReference type="Gene3D" id="3.30.560.10">
    <property type="entry name" value="Glucose Oxidase, domain 3"/>
    <property type="match status" value="1"/>
</dbReference>
<evidence type="ECO:0000313" key="12">
    <source>
        <dbReference type="Proteomes" id="UP000305948"/>
    </source>
</evidence>
<dbReference type="STRING" id="5364.A0A5C3MP35"/>
<protein>
    <submittedName>
        <fullName evidence="11">GMC oxidoreductase</fullName>
    </submittedName>
</protein>
<feature type="domain" description="Glucose-methanol-choline oxidoreductase N-terminal" evidence="10">
    <location>
        <begin position="94"/>
        <end position="117"/>
    </location>
</feature>
<keyword evidence="4" id="KW-0732">Signal</keyword>
<dbReference type="InterPro" id="IPR012132">
    <property type="entry name" value="GMC_OxRdtase"/>
</dbReference>
<keyword evidence="12" id="KW-1185">Reference proteome</keyword>
<dbReference type="InterPro" id="IPR036188">
    <property type="entry name" value="FAD/NAD-bd_sf"/>
</dbReference>
<dbReference type="Gene3D" id="3.50.50.60">
    <property type="entry name" value="FAD/NAD(P)-binding domain"/>
    <property type="match status" value="1"/>
</dbReference>
<evidence type="ECO:0000256" key="1">
    <source>
        <dbReference type="ARBA" id="ARBA00001974"/>
    </source>
</evidence>
<name>A0A5C3MP35_9AGAM</name>
<dbReference type="InterPro" id="IPR007867">
    <property type="entry name" value="GMC_OxRtase_C"/>
</dbReference>
<dbReference type="SUPFAM" id="SSF54373">
    <property type="entry name" value="FAD-linked reductases, C-terminal domain"/>
    <property type="match status" value="1"/>
</dbReference>
<comment type="cofactor">
    <cofactor evidence="1 8">
        <name>FAD</name>
        <dbReference type="ChEBI" id="CHEBI:57692"/>
    </cofactor>
</comment>
<evidence type="ECO:0000256" key="7">
    <source>
        <dbReference type="PIRSR" id="PIRSR000137-1"/>
    </source>
</evidence>
<dbReference type="EMBL" id="ML213525">
    <property type="protein sequence ID" value="TFK47199.1"/>
    <property type="molecule type" value="Genomic_DNA"/>
</dbReference>
<evidence type="ECO:0000256" key="5">
    <source>
        <dbReference type="ARBA" id="ARBA00022827"/>
    </source>
</evidence>
<dbReference type="PIRSF" id="PIRSF000137">
    <property type="entry name" value="Alcohol_oxidase"/>
    <property type="match status" value="1"/>
</dbReference>
<dbReference type="OrthoDB" id="269227at2759"/>
<keyword evidence="6" id="KW-0560">Oxidoreductase</keyword>
<comment type="similarity">
    <text evidence="2 9">Belongs to the GMC oxidoreductase family.</text>
</comment>
<dbReference type="GO" id="GO:0016614">
    <property type="term" value="F:oxidoreductase activity, acting on CH-OH group of donors"/>
    <property type="evidence" value="ECO:0007669"/>
    <property type="project" value="InterPro"/>
</dbReference>